<dbReference type="GO" id="GO:0008478">
    <property type="term" value="F:pyridoxal kinase activity"/>
    <property type="evidence" value="ECO:0007669"/>
    <property type="project" value="UniProtKB-EC"/>
</dbReference>
<sequence>MMVYRVLTIAGSDSGGGAGIQADLKTFQELGTYGMSVITALTAQNTLGVHGVYPQTVQAVEAQLEAVLSDIGVDAVKTGMLFSAEIIAAVAQQLKAYQVNNIVVDPVMVAKGGQPLLQQEAIEALRTALLPLATVITPNIPEAEVLIGQKGIQSLQDMEEAARAIHSLGVQYVILKGGHLEDEESVDVVYDGQSVTYLRANRVKTKHTHGTGCTFAAAIAAGLAKGQPVLEAARVAKDFVTCAIEHALEIGQGIGPTHHGAYRQVHGQSGSVHL</sequence>
<evidence type="ECO:0000256" key="9">
    <source>
        <dbReference type="ARBA" id="ARBA00042307"/>
    </source>
</evidence>
<keyword evidence="7" id="KW-0067">ATP-binding</keyword>
<name>F5LAE1_CALTT</name>
<dbReference type="SUPFAM" id="SSF53613">
    <property type="entry name" value="Ribokinase-like"/>
    <property type="match status" value="1"/>
</dbReference>
<keyword evidence="6 15" id="KW-0418">Kinase</keyword>
<evidence type="ECO:0000256" key="10">
    <source>
        <dbReference type="ARBA" id="ARBA00042348"/>
    </source>
</evidence>
<dbReference type="FunFam" id="3.40.1190.20:FF:000003">
    <property type="entry name" value="Phosphomethylpyrimidine kinase ThiD"/>
    <property type="match status" value="1"/>
</dbReference>
<dbReference type="NCBIfam" id="TIGR00097">
    <property type="entry name" value="HMP-P_kinase"/>
    <property type="match status" value="1"/>
</dbReference>
<dbReference type="AlphaFoldDB" id="F5LAE1"/>
<keyword evidence="4" id="KW-0479">Metal-binding</keyword>
<dbReference type="GO" id="GO:0008972">
    <property type="term" value="F:phosphomethylpyrimidine kinase activity"/>
    <property type="evidence" value="ECO:0007669"/>
    <property type="project" value="InterPro"/>
</dbReference>
<evidence type="ECO:0000256" key="8">
    <source>
        <dbReference type="ARBA" id="ARBA00022842"/>
    </source>
</evidence>
<dbReference type="GO" id="GO:0008902">
    <property type="term" value="F:hydroxymethylpyrimidine kinase activity"/>
    <property type="evidence" value="ECO:0007669"/>
    <property type="project" value="TreeGrafter"/>
</dbReference>
<comment type="catalytic activity">
    <reaction evidence="13">
        <text>pyridoxal + ATP = pyridoxal 5'-phosphate + ADP + H(+)</text>
        <dbReference type="Rhea" id="RHEA:10224"/>
        <dbReference type="ChEBI" id="CHEBI:15378"/>
        <dbReference type="ChEBI" id="CHEBI:17310"/>
        <dbReference type="ChEBI" id="CHEBI:30616"/>
        <dbReference type="ChEBI" id="CHEBI:456216"/>
        <dbReference type="ChEBI" id="CHEBI:597326"/>
        <dbReference type="EC" id="2.7.1.35"/>
    </reaction>
</comment>
<dbReference type="PANTHER" id="PTHR20858:SF19">
    <property type="entry name" value="PYRIDOXINE KINASE"/>
    <property type="match status" value="1"/>
</dbReference>
<evidence type="ECO:0000256" key="4">
    <source>
        <dbReference type="ARBA" id="ARBA00022723"/>
    </source>
</evidence>
<dbReference type="EC" id="2.7.1.35" evidence="2"/>
<comment type="caution">
    <text evidence="15">The sequence shown here is derived from an EMBL/GenBank/DDBJ whole genome shotgun (WGS) entry which is preliminary data.</text>
</comment>
<feature type="domain" description="Pyridoxamine kinase/Phosphomethylpyrimidine kinase" evidence="14">
    <location>
        <begin position="13"/>
        <end position="258"/>
    </location>
</feature>
<keyword evidence="3" id="KW-0808">Transferase</keyword>
<dbReference type="Proteomes" id="UP000010716">
    <property type="component" value="Unassembled WGS sequence"/>
</dbReference>
<dbReference type="InterPro" id="IPR029056">
    <property type="entry name" value="Ribokinase-like"/>
</dbReference>
<evidence type="ECO:0000256" key="1">
    <source>
        <dbReference type="ARBA" id="ARBA00009879"/>
    </source>
</evidence>
<dbReference type="PANTHER" id="PTHR20858">
    <property type="entry name" value="PHOSPHOMETHYLPYRIMIDINE KINASE"/>
    <property type="match status" value="1"/>
</dbReference>
<evidence type="ECO:0000256" key="5">
    <source>
        <dbReference type="ARBA" id="ARBA00022741"/>
    </source>
</evidence>
<dbReference type="eggNOG" id="COG0351">
    <property type="taxonomic scope" value="Bacteria"/>
</dbReference>
<evidence type="ECO:0000256" key="3">
    <source>
        <dbReference type="ARBA" id="ARBA00022679"/>
    </source>
</evidence>
<comment type="similarity">
    <text evidence="1">Belongs to the ThiD family.</text>
</comment>
<evidence type="ECO:0000313" key="16">
    <source>
        <dbReference type="Proteomes" id="UP000010716"/>
    </source>
</evidence>
<keyword evidence="5" id="KW-0547">Nucleotide-binding</keyword>
<dbReference type="CDD" id="cd01169">
    <property type="entry name" value="HMPP_kinase"/>
    <property type="match status" value="1"/>
</dbReference>
<evidence type="ECO:0000256" key="11">
    <source>
        <dbReference type="ARBA" id="ARBA00042396"/>
    </source>
</evidence>
<organism evidence="15 16">
    <name type="scientific">Caldalkalibacillus thermarum (strain TA2.A1)</name>
    <dbReference type="NCBI Taxonomy" id="986075"/>
    <lineage>
        <taxon>Bacteria</taxon>
        <taxon>Bacillati</taxon>
        <taxon>Bacillota</taxon>
        <taxon>Bacilli</taxon>
        <taxon>Bacillales</taxon>
        <taxon>Bacillaceae</taxon>
        <taxon>Caldalkalibacillus</taxon>
    </lineage>
</organism>
<protein>
    <recommendedName>
        <fullName evidence="2">pyridoxal kinase</fullName>
        <ecNumber evidence="2">2.7.1.35</ecNumber>
    </recommendedName>
    <alternativeName>
        <fullName evidence="10">PN/PL/PM kinase</fullName>
    </alternativeName>
    <alternativeName>
        <fullName evidence="11">Pyridoxal kinase</fullName>
    </alternativeName>
    <alternativeName>
        <fullName evidence="9">Pyridoxamine kinase</fullName>
    </alternativeName>
    <alternativeName>
        <fullName evidence="12">Vitamin B6 kinase</fullName>
    </alternativeName>
</protein>
<dbReference type="Pfam" id="PF08543">
    <property type="entry name" value="Phos_pyr_kin"/>
    <property type="match status" value="1"/>
</dbReference>
<dbReference type="InterPro" id="IPR004399">
    <property type="entry name" value="HMP/HMP-P_kinase_dom"/>
</dbReference>
<evidence type="ECO:0000256" key="7">
    <source>
        <dbReference type="ARBA" id="ARBA00022840"/>
    </source>
</evidence>
<evidence type="ECO:0000313" key="15">
    <source>
        <dbReference type="EMBL" id="EGL81690.1"/>
    </source>
</evidence>
<dbReference type="GO" id="GO:0009228">
    <property type="term" value="P:thiamine biosynthetic process"/>
    <property type="evidence" value="ECO:0007669"/>
    <property type="project" value="InterPro"/>
</dbReference>
<evidence type="ECO:0000256" key="6">
    <source>
        <dbReference type="ARBA" id="ARBA00022777"/>
    </source>
</evidence>
<proteinExistence type="inferred from homology"/>
<reference evidence="15 16" key="1">
    <citation type="journal article" date="2011" name="J. Bacteriol.">
        <title>Draft genome sequence of the thermoalkaliphilic Caldalkalibacillus thermarum strain TA2.A1.</title>
        <authorList>
            <person name="Kalamorz F."/>
            <person name="Keis S."/>
            <person name="McMillan D.G."/>
            <person name="Olsson K."/>
            <person name="Stanton J.A."/>
            <person name="Stockwell P."/>
            <person name="Black M.A."/>
            <person name="Klingeman D.M."/>
            <person name="Land M.L."/>
            <person name="Han C.S."/>
            <person name="Martin S.L."/>
            <person name="Becher S.A."/>
            <person name="Peddie C.J."/>
            <person name="Morgan H.W."/>
            <person name="Matthies D."/>
            <person name="Preiss L."/>
            <person name="Meier T."/>
            <person name="Brown S.D."/>
            <person name="Cook G.M."/>
        </authorList>
    </citation>
    <scope>NUCLEOTIDE SEQUENCE [LARGE SCALE GENOMIC DNA]</scope>
    <source>
        <strain evidence="15 16">TA2.A1</strain>
    </source>
</reference>
<dbReference type="InterPro" id="IPR013749">
    <property type="entry name" value="PM/HMP-P_kinase-1"/>
</dbReference>
<evidence type="ECO:0000256" key="2">
    <source>
        <dbReference type="ARBA" id="ARBA00012104"/>
    </source>
</evidence>
<gene>
    <name evidence="15" type="ORF">CathTA2_2876</name>
</gene>
<dbReference type="GO" id="GO:0005524">
    <property type="term" value="F:ATP binding"/>
    <property type="evidence" value="ECO:0007669"/>
    <property type="project" value="UniProtKB-KW"/>
</dbReference>
<dbReference type="GO" id="GO:0046872">
    <property type="term" value="F:metal ion binding"/>
    <property type="evidence" value="ECO:0007669"/>
    <property type="project" value="UniProtKB-KW"/>
</dbReference>
<evidence type="ECO:0000256" key="13">
    <source>
        <dbReference type="ARBA" id="ARBA00049293"/>
    </source>
</evidence>
<evidence type="ECO:0000256" key="12">
    <source>
        <dbReference type="ARBA" id="ARBA00042531"/>
    </source>
</evidence>
<dbReference type="GO" id="GO:0005829">
    <property type="term" value="C:cytosol"/>
    <property type="evidence" value="ECO:0007669"/>
    <property type="project" value="TreeGrafter"/>
</dbReference>
<keyword evidence="8" id="KW-0460">Magnesium</keyword>
<dbReference type="Gene3D" id="3.40.1190.20">
    <property type="match status" value="1"/>
</dbReference>
<dbReference type="EMBL" id="AFCE01000163">
    <property type="protein sequence ID" value="EGL81690.1"/>
    <property type="molecule type" value="Genomic_DNA"/>
</dbReference>
<evidence type="ECO:0000259" key="14">
    <source>
        <dbReference type="Pfam" id="PF08543"/>
    </source>
</evidence>
<accession>F5LAE1</accession>